<evidence type="ECO:0000313" key="2">
    <source>
        <dbReference type="Proteomes" id="UP001150603"/>
    </source>
</evidence>
<keyword evidence="2" id="KW-1185">Reference proteome</keyword>
<dbReference type="EMBL" id="JANBPW010000338">
    <property type="protein sequence ID" value="KAJ1949878.1"/>
    <property type="molecule type" value="Genomic_DNA"/>
</dbReference>
<name>A0ACC1JFF2_9FUNG</name>
<accession>A0ACC1JFF2</accession>
<proteinExistence type="predicted"/>
<gene>
    <name evidence="1" type="ORF">FBU59_000949</name>
</gene>
<reference evidence="1" key="1">
    <citation type="submission" date="2022-07" db="EMBL/GenBank/DDBJ databases">
        <title>Phylogenomic reconstructions and comparative analyses of Kickxellomycotina fungi.</title>
        <authorList>
            <person name="Reynolds N.K."/>
            <person name="Stajich J.E."/>
            <person name="Barry K."/>
            <person name="Grigoriev I.V."/>
            <person name="Crous P."/>
            <person name="Smith M.E."/>
        </authorList>
    </citation>
    <scope>NUCLEOTIDE SEQUENCE</scope>
    <source>
        <strain evidence="1">NRRL 5244</strain>
    </source>
</reference>
<sequence>MPVPSGDGSFSTQSPTFKWISNMPAIQRARYEGKTRRLLISMLGGYQCPLMLLEKLRLFRADSAVWSSIAALEVHGLGVFAGSTLLPLEEQTTLVRETCAFFDQHFPGIKSVKCRTSSDEWAPHDEQGNMSFQSLRLYLELQSQYMGQATAVELMPPLRNGEYPPVGEGVKHIKIHFGVLDPETEVSVPQLPTDNLETLEVANIYEDMTWEGFTHTEDNKICFDRLTTLGFHFSITPGQEIQPVPYEFHGFTVRLPVLDKLLVEYSTYLYTNFHAIFGSPRLSSLRIVEDHRLLWNVDASVIRYVKSLTIIAAAPPRLFGLQPIKSQAAHLFSAYSEVEEVTITGARFSMPDLINWPNTRRLAIAMHIVSYADIVKILMMLPCLEHLRIWCSSMSCVDSFLYCTPLRGPLPAAMENAADPLTDSGASSSASTSKAGAKGFVPLAGYDIGGNARTDSVIPKNCGLFKFEILSDHYFDEKIVCKIIDELPNLYSVSINESCHDAISEFVATTGRSIDVSTFAPTRH</sequence>
<evidence type="ECO:0000313" key="1">
    <source>
        <dbReference type="EMBL" id="KAJ1949878.1"/>
    </source>
</evidence>
<comment type="caution">
    <text evidence="1">The sequence shown here is derived from an EMBL/GenBank/DDBJ whole genome shotgun (WGS) entry which is preliminary data.</text>
</comment>
<dbReference type="Proteomes" id="UP001150603">
    <property type="component" value="Unassembled WGS sequence"/>
</dbReference>
<organism evidence="1 2">
    <name type="scientific">Linderina macrospora</name>
    <dbReference type="NCBI Taxonomy" id="4868"/>
    <lineage>
        <taxon>Eukaryota</taxon>
        <taxon>Fungi</taxon>
        <taxon>Fungi incertae sedis</taxon>
        <taxon>Zoopagomycota</taxon>
        <taxon>Kickxellomycotina</taxon>
        <taxon>Kickxellomycetes</taxon>
        <taxon>Kickxellales</taxon>
        <taxon>Kickxellaceae</taxon>
        <taxon>Linderina</taxon>
    </lineage>
</organism>
<protein>
    <submittedName>
        <fullName evidence="1">Uncharacterized protein</fullName>
    </submittedName>
</protein>